<dbReference type="GO" id="GO:0003924">
    <property type="term" value="F:GTPase activity"/>
    <property type="evidence" value="ECO:0007669"/>
    <property type="project" value="InterPro"/>
</dbReference>
<feature type="domain" description="Obg" evidence="5">
    <location>
        <begin position="10"/>
        <end position="235"/>
    </location>
</feature>
<dbReference type="Gene3D" id="3.40.50.300">
    <property type="entry name" value="P-loop containing nucleotide triphosphate hydrolases"/>
    <property type="match status" value="1"/>
</dbReference>
<dbReference type="GO" id="GO:0140680">
    <property type="term" value="F:histone H3K36me/H3K36me2 demethylase activity"/>
    <property type="evidence" value="ECO:0007669"/>
    <property type="project" value="UniProtKB-EC"/>
</dbReference>
<dbReference type="Pfam" id="PF01926">
    <property type="entry name" value="MMR_HSR1"/>
    <property type="match status" value="1"/>
</dbReference>
<dbReference type="Gene3D" id="2.70.210.12">
    <property type="entry name" value="GTP1/OBG domain"/>
    <property type="match status" value="1"/>
</dbReference>
<dbReference type="EC" id="1.14.11.27" evidence="6"/>
<dbReference type="PANTHER" id="PTHR11702">
    <property type="entry name" value="DEVELOPMENTALLY REGULATED GTP-BINDING PROTEIN-RELATED"/>
    <property type="match status" value="1"/>
</dbReference>
<dbReference type="PIRSF" id="PIRSF002401">
    <property type="entry name" value="GTP_bd_Obg/CgtA"/>
    <property type="match status" value="1"/>
</dbReference>
<dbReference type="InterPro" id="IPR045086">
    <property type="entry name" value="OBG_GTPase"/>
</dbReference>
<dbReference type="InterPro" id="IPR006073">
    <property type="entry name" value="GTP-bd"/>
</dbReference>
<dbReference type="SUPFAM" id="SSF52540">
    <property type="entry name" value="P-loop containing nucleoside triphosphate hydrolases"/>
    <property type="match status" value="1"/>
</dbReference>
<dbReference type="EMBL" id="JANBPT010001002">
    <property type="protein sequence ID" value="KAJ1910813.1"/>
    <property type="molecule type" value="Genomic_DNA"/>
</dbReference>
<evidence type="ECO:0000256" key="2">
    <source>
        <dbReference type="ARBA" id="ARBA00022741"/>
    </source>
</evidence>
<dbReference type="Proteomes" id="UP001150569">
    <property type="component" value="Unassembled WGS sequence"/>
</dbReference>
<dbReference type="PROSITE" id="PS51883">
    <property type="entry name" value="OBG"/>
    <property type="match status" value="1"/>
</dbReference>
<keyword evidence="7" id="KW-1185">Reference proteome</keyword>
<evidence type="ECO:0000256" key="3">
    <source>
        <dbReference type="ARBA" id="ARBA00023134"/>
    </source>
</evidence>
<dbReference type="PRINTS" id="PR00326">
    <property type="entry name" value="GTP1OBG"/>
</dbReference>
<evidence type="ECO:0000256" key="1">
    <source>
        <dbReference type="ARBA" id="ARBA00007699"/>
    </source>
</evidence>
<dbReference type="InterPro" id="IPR031167">
    <property type="entry name" value="G_OBG"/>
</dbReference>
<dbReference type="InterPro" id="IPR036726">
    <property type="entry name" value="GTP1_OBG_dom_sf"/>
</dbReference>
<feature type="domain" description="OBG-type G" evidence="4">
    <location>
        <begin position="236"/>
        <end position="402"/>
    </location>
</feature>
<keyword evidence="6" id="KW-0560">Oxidoreductase</keyword>
<dbReference type="InterPro" id="IPR006169">
    <property type="entry name" value="GTP1_OBG_dom"/>
</dbReference>
<evidence type="ECO:0000313" key="7">
    <source>
        <dbReference type="Proteomes" id="UP001150569"/>
    </source>
</evidence>
<name>A0A9W7ZRF9_9FUNG</name>
<dbReference type="CDD" id="cd01898">
    <property type="entry name" value="Obg"/>
    <property type="match status" value="1"/>
</dbReference>
<evidence type="ECO:0000259" key="5">
    <source>
        <dbReference type="PROSITE" id="PS51883"/>
    </source>
</evidence>
<comment type="caution">
    <text evidence="6">The sequence shown here is derived from an EMBL/GenBank/DDBJ whole genome shotgun (WGS) entry which is preliminary data.</text>
</comment>
<comment type="similarity">
    <text evidence="1">Belongs to the TRAFAC class OBG-HflX-like GTPase superfamily. OBG GTPase family.</text>
</comment>
<organism evidence="6 7">
    <name type="scientific">Tieghemiomyces parasiticus</name>
    <dbReference type="NCBI Taxonomy" id="78921"/>
    <lineage>
        <taxon>Eukaryota</taxon>
        <taxon>Fungi</taxon>
        <taxon>Fungi incertae sedis</taxon>
        <taxon>Zoopagomycota</taxon>
        <taxon>Kickxellomycotina</taxon>
        <taxon>Dimargaritomycetes</taxon>
        <taxon>Dimargaritales</taxon>
        <taxon>Dimargaritaceae</taxon>
        <taxon>Tieghemiomyces</taxon>
    </lineage>
</organism>
<dbReference type="OrthoDB" id="347018at2759"/>
<gene>
    <name evidence="6" type="primary">MTG2_2</name>
    <name evidence="6" type="ORF">IWQ60_010453</name>
</gene>
<dbReference type="InterPro" id="IPR014100">
    <property type="entry name" value="GTP-bd_Obg/CgtA"/>
</dbReference>
<dbReference type="GO" id="GO:0005739">
    <property type="term" value="C:mitochondrion"/>
    <property type="evidence" value="ECO:0007669"/>
    <property type="project" value="TreeGrafter"/>
</dbReference>
<accession>A0A9W7ZRF9</accession>
<proteinExistence type="inferred from homology"/>
<dbReference type="AlphaFoldDB" id="A0A9W7ZRF9"/>
<dbReference type="PROSITE" id="PS51710">
    <property type="entry name" value="G_OBG"/>
    <property type="match status" value="1"/>
</dbReference>
<protein>
    <submittedName>
        <fullName evidence="6">GTPase of the mitochondrial inner membrane that associates with the large ribosomal subunit</fullName>
        <ecNumber evidence="6">1.14.11.27</ecNumber>
    </submittedName>
</protein>
<dbReference type="PANTHER" id="PTHR11702:SF31">
    <property type="entry name" value="MITOCHONDRIAL RIBOSOME-ASSOCIATED GTPASE 2"/>
    <property type="match status" value="1"/>
</dbReference>
<dbReference type="GO" id="GO:0042254">
    <property type="term" value="P:ribosome biogenesis"/>
    <property type="evidence" value="ECO:0007669"/>
    <property type="project" value="UniProtKB-UniRule"/>
</dbReference>
<dbReference type="Pfam" id="PF01018">
    <property type="entry name" value="GTP1_OBG"/>
    <property type="match status" value="2"/>
</dbReference>
<evidence type="ECO:0000259" key="4">
    <source>
        <dbReference type="PROSITE" id="PS51710"/>
    </source>
</evidence>
<dbReference type="SUPFAM" id="SSF82051">
    <property type="entry name" value="Obg GTP-binding protein N-terminal domain"/>
    <property type="match status" value="1"/>
</dbReference>
<sequence>MSYKLYQKSGNFKDIRRILVRAGKGGSGCVSFVREKYIITGSPNGGNGGRGGDVVFQIDPRETSLSFVESVCKGGAGGHGAGKAQHGTHGSPCIVRVPPGTTVREIDPPHLPKDQQLASEEGQQLNRAVRGFKSWKKLQPAERANHFVYFPGWVDEGETDDAEIPREYLVRHPERPRDRLHLDLIAPGDRVTVARGGLGGLGNPHFASNEMRLPKFALRGLLGEERWLELELKTIADAGLVGLPNAGKSTFLRAVSNAHPKVAPYPFTTLNPYLGTVDYADQWQLKLADIPGLIAGAHQNHGLGHHFLRHIVRSHVLIYVVDIGKENPWEDLATLRRELELYSADLLLKPSLVVANKADMTELAKANLARLPDFTQLPIVPVSAKYEKNIRKATYLMRKLVEEAKAAAPLTPPASPVT</sequence>
<reference evidence="6" key="1">
    <citation type="submission" date="2022-07" db="EMBL/GenBank/DDBJ databases">
        <title>Phylogenomic reconstructions and comparative analyses of Kickxellomycotina fungi.</title>
        <authorList>
            <person name="Reynolds N.K."/>
            <person name="Stajich J.E."/>
            <person name="Barry K."/>
            <person name="Grigoriev I.V."/>
            <person name="Crous P."/>
            <person name="Smith M.E."/>
        </authorList>
    </citation>
    <scope>NUCLEOTIDE SEQUENCE</scope>
    <source>
        <strain evidence="6">RSA 861</strain>
    </source>
</reference>
<evidence type="ECO:0000313" key="6">
    <source>
        <dbReference type="EMBL" id="KAJ1910813.1"/>
    </source>
</evidence>
<keyword evidence="3" id="KW-0342">GTP-binding</keyword>
<keyword evidence="2" id="KW-0547">Nucleotide-binding</keyword>
<dbReference type="InterPro" id="IPR027417">
    <property type="entry name" value="P-loop_NTPase"/>
</dbReference>
<dbReference type="GO" id="GO:0005525">
    <property type="term" value="F:GTP binding"/>
    <property type="evidence" value="ECO:0007669"/>
    <property type="project" value="UniProtKB-KW"/>
</dbReference>
<dbReference type="GO" id="GO:0000287">
    <property type="term" value="F:magnesium ion binding"/>
    <property type="evidence" value="ECO:0007669"/>
    <property type="project" value="InterPro"/>
</dbReference>
<dbReference type="HAMAP" id="MF_01454">
    <property type="entry name" value="GTPase_Obg"/>
    <property type="match status" value="1"/>
</dbReference>